<keyword evidence="2" id="KW-0732">Signal</keyword>
<feature type="chain" id="PRO_5045975139" evidence="2">
    <location>
        <begin position="20"/>
        <end position="956"/>
    </location>
</feature>
<reference evidence="4 5" key="1">
    <citation type="journal article" date="2022" name="Int. J. Syst. Evol. Microbiol.">
        <title>Apilactobacillus apisilvae sp. nov., Nicolia spurrieriana gen. nov. sp. nov., Bombilactobacillus folatiphilus sp. nov. and Bombilactobacillus thymidiniphilus sp. nov., four new lactic acid bacterial isolates from stingless bees Tetragonula carbonaria and Austroplebeia australis.</title>
        <authorList>
            <person name="Oliphant S.A."/>
            <person name="Watson-Haigh N.S."/>
            <person name="Sumby K.M."/>
            <person name="Gardner J."/>
            <person name="Groom S."/>
            <person name="Jiranek V."/>
        </authorList>
    </citation>
    <scope>NUCLEOTIDE SEQUENCE [LARGE SCALE GENOMIC DNA]</scope>
    <source>
        <strain evidence="4 5">SG4_A1</strain>
    </source>
</reference>
<feature type="signal peptide" evidence="2">
    <location>
        <begin position="1"/>
        <end position="19"/>
    </location>
</feature>
<dbReference type="Proteomes" id="UP000831947">
    <property type="component" value="Chromosome"/>
</dbReference>
<gene>
    <name evidence="4" type="ORF">MOO47_02145</name>
</gene>
<feature type="domain" description="DUF1542" evidence="3">
    <location>
        <begin position="443"/>
        <end position="511"/>
    </location>
</feature>
<dbReference type="Pfam" id="PF07564">
    <property type="entry name" value="DUF1542"/>
    <property type="match status" value="3"/>
</dbReference>
<evidence type="ECO:0000256" key="2">
    <source>
        <dbReference type="SAM" id="SignalP"/>
    </source>
</evidence>
<organism evidence="4 5">
    <name type="scientific">Bombilactobacillus thymidiniphilus</name>
    <dbReference type="NCBI Taxonomy" id="2923363"/>
    <lineage>
        <taxon>Bacteria</taxon>
        <taxon>Bacillati</taxon>
        <taxon>Bacillota</taxon>
        <taxon>Bacilli</taxon>
        <taxon>Lactobacillales</taxon>
        <taxon>Lactobacillaceae</taxon>
        <taxon>Bombilactobacillus</taxon>
    </lineage>
</organism>
<feature type="region of interest" description="Disordered" evidence="1">
    <location>
        <begin position="864"/>
        <end position="894"/>
    </location>
</feature>
<feature type="compositionally biased region" description="Polar residues" evidence="1">
    <location>
        <begin position="120"/>
        <end position="129"/>
    </location>
</feature>
<feature type="compositionally biased region" description="Low complexity" evidence="1">
    <location>
        <begin position="47"/>
        <end position="60"/>
    </location>
</feature>
<feature type="domain" description="DUF1542" evidence="3">
    <location>
        <begin position="273"/>
        <end position="342"/>
    </location>
</feature>
<proteinExistence type="predicted"/>
<evidence type="ECO:0000313" key="5">
    <source>
        <dbReference type="Proteomes" id="UP000831947"/>
    </source>
</evidence>
<evidence type="ECO:0000259" key="3">
    <source>
        <dbReference type="Pfam" id="PF07564"/>
    </source>
</evidence>
<dbReference type="InterPro" id="IPR011439">
    <property type="entry name" value="DUF1542"/>
</dbReference>
<accession>A0ABY4PE06</accession>
<evidence type="ECO:0000313" key="4">
    <source>
        <dbReference type="EMBL" id="UQS84013.1"/>
    </source>
</evidence>
<keyword evidence="5" id="KW-1185">Reference proteome</keyword>
<name>A0ABY4PE06_9LACO</name>
<sequence>MYVKKQVLFTMGVTLFSSALLVSTKPKNVAAADVAVPQTVDVVNDNVTNTNSSTATSVNADSDDAVQTKPATDTTAVQSSTMTDTTEAFQEQQKVPVQTQNPTVSTPATSQIPADDTTNEPDNSGQATSDLDKAKLTTVNNLQTQANSAKSIIDQQTDLTTDKKTNYVADIDNIVSEASTNVEQINDQAELTELETQFSLYILQTQAQAQLEQGYVSLSKKHPEQNADLEDVWKQNSDLLDVATTNEAAQKILAVGLQSLNDVIDNPDLATARQSALTQLQDEHTAMINKIQNSGLSSDAQDDFLARADDAYNTAVANVHSATTTNDVQSALTTGEQNITNVLGHEGADDLNTAYNTAINDLNVVYHQALDALDQLTLNEVHQKQLKQQIMDAYQNGFSGIFQAAPDDISISKAEDQGITGLNRVIATLNSNNYDDSLELAQNDALTQLQDEHAAMINKIQNSGLSSDAQDDFLARADDAYNTAVANVHSATTTNDVQSALTTGEQNIINVLGHNGPDALTDAKISALNELASAYNDMIDKIQQSTDMSVDGAAQAQADLIAITKTAYKNAIAAIQSTTTSTEIESALTTGKQNIANVFSGHNGADALTDAKTSAFNELNEVRDQALTTLDQANLAISDKNTLKKAIMDAYKDAYTKIVITNMDGIVEAKEIGVANINKIIAQINSSSADNNLEIAKNDAINALQTARDHDLATVSALNPQVTRDLTANDVNQFTTQINAAFDSAKTAINNANSEADVTAAKTAGINAMNQVVDSAISESNLNTANQSTQEVLDAINSSANTLIDQANISAEDKASFKDQLASFYDTATTKLAGATSLADMTAIKDNFVTQTNQLIATVSAKTLSADGNSTPEETTSTDYATTDPSAANGTDFATSADPAMVSHLISDPAQISDPKDPKASLPQLGEQNNTGWIGWLLLDSVIAMFGFGKSKKRRN</sequence>
<protein>
    <submittedName>
        <fullName evidence="4">DUF1542 domain-containing protein</fullName>
    </submittedName>
</protein>
<dbReference type="EMBL" id="CP093365">
    <property type="protein sequence ID" value="UQS84013.1"/>
    <property type="molecule type" value="Genomic_DNA"/>
</dbReference>
<feature type="domain" description="DUF1542" evidence="3">
    <location>
        <begin position="697"/>
        <end position="773"/>
    </location>
</feature>
<feature type="compositionally biased region" description="Polar residues" evidence="1">
    <location>
        <begin position="69"/>
        <end position="112"/>
    </location>
</feature>
<evidence type="ECO:0000256" key="1">
    <source>
        <dbReference type="SAM" id="MobiDB-lite"/>
    </source>
</evidence>
<feature type="region of interest" description="Disordered" evidence="1">
    <location>
        <begin position="47"/>
        <end position="132"/>
    </location>
</feature>
<dbReference type="RefSeq" id="WP_249513197.1">
    <property type="nucleotide sequence ID" value="NZ_CP093365.1"/>
</dbReference>